<name>A0AA48GTB2_9BACT</name>
<dbReference type="PANTHER" id="PTHR18895:SF74">
    <property type="entry name" value="MTRF1L RELEASE FACTOR GLUTAMINE METHYLTRANSFERASE"/>
    <property type="match status" value="1"/>
</dbReference>
<dbReference type="GO" id="GO:0003676">
    <property type="term" value="F:nucleic acid binding"/>
    <property type="evidence" value="ECO:0007669"/>
    <property type="project" value="InterPro"/>
</dbReference>
<dbReference type="InterPro" id="IPR029063">
    <property type="entry name" value="SAM-dependent_MTases_sf"/>
</dbReference>
<reference evidence="8" key="1">
    <citation type="journal article" date="2023" name="Int. J. Syst. Evol. Microbiol.">
        <title>Mesoterricola silvestris gen. nov., sp. nov., Mesoterricola sediminis sp. nov., Geothrix oryzae sp. nov., Geothrix edaphica sp. nov., Geothrix rubra sp. nov., and Geothrix limicola sp. nov., six novel members of Acidobacteriota isolated from soils.</title>
        <authorList>
            <person name="Itoh H."/>
            <person name="Sugisawa Y."/>
            <person name="Mise K."/>
            <person name="Xu Z."/>
            <person name="Kuniyasu M."/>
            <person name="Ushijima N."/>
            <person name="Kawano K."/>
            <person name="Kobayashi E."/>
            <person name="Shiratori Y."/>
            <person name="Masuda Y."/>
            <person name="Senoo K."/>
        </authorList>
    </citation>
    <scope>NUCLEOTIDE SEQUENCE</scope>
    <source>
        <strain evidence="8">W786</strain>
    </source>
</reference>
<evidence type="ECO:0000256" key="2">
    <source>
        <dbReference type="ARBA" id="ARBA00022603"/>
    </source>
</evidence>
<dbReference type="GO" id="GO:0102559">
    <property type="term" value="F:peptide chain release factor N(5)-glutamine methyltransferase activity"/>
    <property type="evidence" value="ECO:0007669"/>
    <property type="project" value="UniProtKB-EC"/>
</dbReference>
<evidence type="ECO:0000259" key="6">
    <source>
        <dbReference type="Pfam" id="PF05175"/>
    </source>
</evidence>
<gene>
    <name evidence="8" type="primary">prmC</name>
    <name evidence="8" type="ORF">METESE_21600</name>
</gene>
<comment type="catalytic activity">
    <reaction evidence="5">
        <text>L-glutaminyl-[peptide chain release factor] + S-adenosyl-L-methionine = N(5)-methyl-L-glutaminyl-[peptide chain release factor] + S-adenosyl-L-homocysteine + H(+)</text>
        <dbReference type="Rhea" id="RHEA:42896"/>
        <dbReference type="Rhea" id="RHEA-COMP:10271"/>
        <dbReference type="Rhea" id="RHEA-COMP:10272"/>
        <dbReference type="ChEBI" id="CHEBI:15378"/>
        <dbReference type="ChEBI" id="CHEBI:30011"/>
        <dbReference type="ChEBI" id="CHEBI:57856"/>
        <dbReference type="ChEBI" id="CHEBI:59789"/>
        <dbReference type="ChEBI" id="CHEBI:61891"/>
        <dbReference type="EC" id="2.1.1.297"/>
    </reaction>
</comment>
<evidence type="ECO:0000313" key="9">
    <source>
        <dbReference type="Proteomes" id="UP001228113"/>
    </source>
</evidence>
<dbReference type="InterPro" id="IPR007848">
    <property type="entry name" value="Small_mtfrase_dom"/>
</dbReference>
<dbReference type="InterPro" id="IPR050320">
    <property type="entry name" value="N5-glutamine_MTase"/>
</dbReference>
<dbReference type="KEGG" id="msea:METESE_21600"/>
<dbReference type="SUPFAM" id="SSF53335">
    <property type="entry name" value="S-adenosyl-L-methionine-dependent methyltransferases"/>
    <property type="match status" value="1"/>
</dbReference>
<dbReference type="InterPro" id="IPR004556">
    <property type="entry name" value="HemK-like"/>
</dbReference>
<evidence type="ECO:0000256" key="5">
    <source>
        <dbReference type="ARBA" id="ARBA00048391"/>
    </source>
</evidence>
<evidence type="ECO:0000256" key="3">
    <source>
        <dbReference type="ARBA" id="ARBA00022679"/>
    </source>
</evidence>
<evidence type="ECO:0000256" key="1">
    <source>
        <dbReference type="ARBA" id="ARBA00012771"/>
    </source>
</evidence>
<dbReference type="Proteomes" id="UP001228113">
    <property type="component" value="Chromosome"/>
</dbReference>
<dbReference type="RefSeq" id="WP_243347544.1">
    <property type="nucleotide sequence ID" value="NZ_AP027081.1"/>
</dbReference>
<dbReference type="EMBL" id="AP027081">
    <property type="protein sequence ID" value="BDU77202.1"/>
    <property type="molecule type" value="Genomic_DNA"/>
</dbReference>
<keyword evidence="2 8" id="KW-0489">Methyltransferase</keyword>
<organism evidence="8 9">
    <name type="scientific">Mesoterricola sediminis</name>
    <dbReference type="NCBI Taxonomy" id="2927980"/>
    <lineage>
        <taxon>Bacteria</taxon>
        <taxon>Pseudomonadati</taxon>
        <taxon>Acidobacteriota</taxon>
        <taxon>Holophagae</taxon>
        <taxon>Holophagales</taxon>
        <taxon>Holophagaceae</taxon>
        <taxon>Mesoterricola</taxon>
    </lineage>
</organism>
<dbReference type="PROSITE" id="PS00092">
    <property type="entry name" value="N6_MTASE"/>
    <property type="match status" value="1"/>
</dbReference>
<dbReference type="NCBIfam" id="TIGR03534">
    <property type="entry name" value="RF_mod_PrmC"/>
    <property type="match status" value="1"/>
</dbReference>
<keyword evidence="9" id="KW-1185">Reference proteome</keyword>
<dbReference type="InterPro" id="IPR040758">
    <property type="entry name" value="PrmC_N"/>
</dbReference>
<evidence type="ECO:0000256" key="4">
    <source>
        <dbReference type="ARBA" id="ARBA00022691"/>
    </source>
</evidence>
<dbReference type="Pfam" id="PF17827">
    <property type="entry name" value="PrmC_N"/>
    <property type="match status" value="1"/>
</dbReference>
<dbReference type="EC" id="2.1.1.297" evidence="1"/>
<evidence type="ECO:0000313" key="8">
    <source>
        <dbReference type="EMBL" id="BDU77202.1"/>
    </source>
</evidence>
<feature type="domain" description="Release factor glutamine methyltransferase N-terminal" evidence="7">
    <location>
        <begin position="12"/>
        <end position="79"/>
    </location>
</feature>
<dbReference type="InterPro" id="IPR019874">
    <property type="entry name" value="RF_methyltr_PrmC"/>
</dbReference>
<protein>
    <recommendedName>
        <fullName evidence="1">peptide chain release factor N(5)-glutamine methyltransferase</fullName>
        <ecNumber evidence="1">2.1.1.297</ecNumber>
    </recommendedName>
</protein>
<dbReference type="CDD" id="cd02440">
    <property type="entry name" value="AdoMet_MTases"/>
    <property type="match status" value="1"/>
</dbReference>
<dbReference type="GO" id="GO:0032259">
    <property type="term" value="P:methylation"/>
    <property type="evidence" value="ECO:0007669"/>
    <property type="project" value="UniProtKB-KW"/>
</dbReference>
<dbReference type="AlphaFoldDB" id="A0AA48GTB2"/>
<accession>A0AA48GTB2</accession>
<proteinExistence type="predicted"/>
<evidence type="ECO:0000259" key="7">
    <source>
        <dbReference type="Pfam" id="PF17827"/>
    </source>
</evidence>
<dbReference type="Gene3D" id="1.10.8.10">
    <property type="entry name" value="DNA helicase RuvA subunit, C-terminal domain"/>
    <property type="match status" value="1"/>
</dbReference>
<sequence>MHGTTYAQLQRHLADALAGFLEVQEARAEARRWLIEGLGLGSTWLLAHGEDTVPSRDVDQVAGWLDRRRAGEPWSYILGWAPFRGRRFKVTRDTLIPRPETELVLEAALDVGRRLGVLHAVDVGTGSGILAVCMALETDWEVRASDISRGALAVARENAAAHGARVAFHKGDLLGPLPDPLGLVVSNPPYVDPADEQTLQRELAFEPRSALFAEDRGLALATALLRQARVRSAPGVVLEIGAGQGAELQARAEGLGWGRVAVHRDFAGHDRVLMALA</sequence>
<dbReference type="PANTHER" id="PTHR18895">
    <property type="entry name" value="HEMK METHYLTRANSFERASE"/>
    <property type="match status" value="1"/>
</dbReference>
<dbReference type="Pfam" id="PF05175">
    <property type="entry name" value="MTS"/>
    <property type="match status" value="1"/>
</dbReference>
<keyword evidence="3" id="KW-0808">Transferase</keyword>
<dbReference type="NCBIfam" id="TIGR00536">
    <property type="entry name" value="hemK_fam"/>
    <property type="match status" value="1"/>
</dbReference>
<dbReference type="Gene3D" id="3.40.50.150">
    <property type="entry name" value="Vaccinia Virus protein VP39"/>
    <property type="match status" value="1"/>
</dbReference>
<dbReference type="InterPro" id="IPR002052">
    <property type="entry name" value="DNA_methylase_N6_adenine_CS"/>
</dbReference>
<keyword evidence="4" id="KW-0949">S-adenosyl-L-methionine</keyword>
<feature type="domain" description="Methyltransferase small" evidence="6">
    <location>
        <begin position="119"/>
        <end position="198"/>
    </location>
</feature>